<dbReference type="EMBL" id="NSIT01000199">
    <property type="protein sequence ID" value="PJE78340.1"/>
    <property type="molecule type" value="Genomic_DNA"/>
</dbReference>
<proteinExistence type="predicted"/>
<gene>
    <name evidence="1" type="ORF">CI610_02730</name>
</gene>
<dbReference type="AlphaFoldDB" id="A0A2H9T537"/>
<reference evidence="1" key="1">
    <citation type="journal article" date="2017" name="Appl. Environ. Microbiol.">
        <title>Molecular characterization of an Endozoicomonas-like organism causing infection in king scallop Pecten maximus L.</title>
        <authorList>
            <person name="Cano I."/>
            <person name="van Aerle R."/>
            <person name="Ross S."/>
            <person name="Verner-Jeffreys D.W."/>
            <person name="Paley R.K."/>
            <person name="Rimmer G."/>
            <person name="Ryder D."/>
            <person name="Hooper P."/>
            <person name="Stone D."/>
            <person name="Feist S.W."/>
        </authorList>
    </citation>
    <scope>NUCLEOTIDE SEQUENCE</scope>
</reference>
<sequence length="64" mass="7455">MTVIPKTNIMLGVTEGERLVTTDILRFYGRTPCFMVQRTNLTLEATLTMTRTKFLFRLTVKQEK</sequence>
<name>A0A2H9T537_9ZZZZ</name>
<evidence type="ECO:0000313" key="1">
    <source>
        <dbReference type="EMBL" id="PJE78340.1"/>
    </source>
</evidence>
<organism evidence="1">
    <name type="scientific">invertebrate metagenome</name>
    <dbReference type="NCBI Taxonomy" id="1711999"/>
    <lineage>
        <taxon>unclassified sequences</taxon>
        <taxon>metagenomes</taxon>
        <taxon>organismal metagenomes</taxon>
    </lineage>
</organism>
<comment type="caution">
    <text evidence="1">The sequence shown here is derived from an EMBL/GenBank/DDBJ whole genome shotgun (WGS) entry which is preliminary data.</text>
</comment>
<protein>
    <submittedName>
        <fullName evidence="1">Uncharacterized protein</fullName>
    </submittedName>
</protein>
<accession>A0A2H9T537</accession>